<dbReference type="AlphaFoldDB" id="A0A423W111"/>
<gene>
    <name evidence="3" type="ORF">VSDG_04188</name>
</gene>
<sequence>MKDILSTDPSSPLPLTGASQQAPVASALSERRMTDPPEPEPEPELELDTETIEAPRPTLGGKYPCRTRAKLLLGLTRVEVGDAAVILLLGVVGAVRKVPHVPCDEFLGLPVMTGLCRGPRTLLMDMPLLPLLLLLSPVIVEVACEARAYSYADRKSAVVRDASRTLSSASRARYCRTGRCAGLWSRVIASGSSRGLSAVAPGAGGARVRALASIRFGSSEMTVLYCRFGRSGEFGDAHPGCSISPQTALCGGSVIPILSSAVETFFSPSMRKIDLFLFSRSSAVRSVMAVDGLAGATLGLDSYAIAALLLRPAAIILRTLFFASPLPIGIHVLGMFASAVRPMYSRTK</sequence>
<feature type="transmembrane region" description="Helical" evidence="2">
    <location>
        <begin position="315"/>
        <end position="340"/>
    </location>
</feature>
<dbReference type="EMBL" id="LJZO01000018">
    <property type="protein sequence ID" value="ROV97027.1"/>
    <property type="molecule type" value="Genomic_DNA"/>
</dbReference>
<evidence type="ECO:0000256" key="1">
    <source>
        <dbReference type="SAM" id="MobiDB-lite"/>
    </source>
</evidence>
<keyword evidence="4" id="KW-1185">Reference proteome</keyword>
<keyword evidence="2" id="KW-0472">Membrane</keyword>
<keyword evidence="2" id="KW-1133">Transmembrane helix</keyword>
<keyword evidence="2" id="KW-0812">Transmembrane</keyword>
<reference evidence="3 4" key="1">
    <citation type="submission" date="2015-09" db="EMBL/GenBank/DDBJ databases">
        <title>Host preference determinants of Valsa canker pathogens revealed by comparative genomics.</title>
        <authorList>
            <person name="Yin Z."/>
            <person name="Huang L."/>
        </authorList>
    </citation>
    <scope>NUCLEOTIDE SEQUENCE [LARGE SCALE GENOMIC DNA]</scope>
    <source>
        <strain evidence="3 4">YSFL</strain>
    </source>
</reference>
<feature type="region of interest" description="Disordered" evidence="1">
    <location>
        <begin position="1"/>
        <end position="60"/>
    </location>
</feature>
<evidence type="ECO:0000313" key="3">
    <source>
        <dbReference type="EMBL" id="ROV97027.1"/>
    </source>
</evidence>
<accession>A0A423W111</accession>
<dbReference type="Proteomes" id="UP000284375">
    <property type="component" value="Unassembled WGS sequence"/>
</dbReference>
<organism evidence="3 4">
    <name type="scientific">Cytospora chrysosperma</name>
    <name type="common">Cytospora canker fungus</name>
    <name type="synonym">Sphaeria chrysosperma</name>
    <dbReference type="NCBI Taxonomy" id="252740"/>
    <lineage>
        <taxon>Eukaryota</taxon>
        <taxon>Fungi</taxon>
        <taxon>Dikarya</taxon>
        <taxon>Ascomycota</taxon>
        <taxon>Pezizomycotina</taxon>
        <taxon>Sordariomycetes</taxon>
        <taxon>Sordariomycetidae</taxon>
        <taxon>Diaporthales</taxon>
        <taxon>Cytosporaceae</taxon>
        <taxon>Cytospora</taxon>
    </lineage>
</organism>
<evidence type="ECO:0000313" key="4">
    <source>
        <dbReference type="Proteomes" id="UP000284375"/>
    </source>
</evidence>
<protein>
    <submittedName>
        <fullName evidence="3">Uncharacterized protein</fullName>
    </submittedName>
</protein>
<proteinExistence type="predicted"/>
<comment type="caution">
    <text evidence="3">The sequence shown here is derived from an EMBL/GenBank/DDBJ whole genome shotgun (WGS) entry which is preliminary data.</text>
</comment>
<name>A0A423W111_CYTCH</name>
<feature type="compositionally biased region" description="Acidic residues" evidence="1">
    <location>
        <begin position="37"/>
        <end position="51"/>
    </location>
</feature>
<evidence type="ECO:0000256" key="2">
    <source>
        <dbReference type="SAM" id="Phobius"/>
    </source>
</evidence>